<protein>
    <submittedName>
        <fullName evidence="1">11848_t:CDS:1</fullName>
    </submittedName>
</protein>
<sequence length="44" mass="4817">NESKEISKINNNITLNRIEGIPPRENTLGGNSFGSFDYGDYGKG</sequence>
<organism evidence="1 2">
    <name type="scientific">Cetraspora pellucida</name>
    <dbReference type="NCBI Taxonomy" id="1433469"/>
    <lineage>
        <taxon>Eukaryota</taxon>
        <taxon>Fungi</taxon>
        <taxon>Fungi incertae sedis</taxon>
        <taxon>Mucoromycota</taxon>
        <taxon>Glomeromycotina</taxon>
        <taxon>Glomeromycetes</taxon>
        <taxon>Diversisporales</taxon>
        <taxon>Gigasporaceae</taxon>
        <taxon>Cetraspora</taxon>
    </lineage>
</organism>
<evidence type="ECO:0000313" key="2">
    <source>
        <dbReference type="Proteomes" id="UP000789366"/>
    </source>
</evidence>
<gene>
    <name evidence="1" type="ORF">SPELUC_LOCUS10910</name>
</gene>
<accession>A0ACA9P6W0</accession>
<dbReference type="Proteomes" id="UP000789366">
    <property type="component" value="Unassembled WGS sequence"/>
</dbReference>
<dbReference type="EMBL" id="CAJVPW010021562">
    <property type="protein sequence ID" value="CAG8693966.1"/>
    <property type="molecule type" value="Genomic_DNA"/>
</dbReference>
<comment type="caution">
    <text evidence="1">The sequence shown here is derived from an EMBL/GenBank/DDBJ whole genome shotgun (WGS) entry which is preliminary data.</text>
</comment>
<keyword evidence="2" id="KW-1185">Reference proteome</keyword>
<name>A0ACA9P6W0_9GLOM</name>
<reference evidence="1" key="1">
    <citation type="submission" date="2021-06" db="EMBL/GenBank/DDBJ databases">
        <authorList>
            <person name="Kallberg Y."/>
            <person name="Tangrot J."/>
            <person name="Rosling A."/>
        </authorList>
    </citation>
    <scope>NUCLEOTIDE SEQUENCE</scope>
    <source>
        <strain evidence="1">28 12/20/2015</strain>
    </source>
</reference>
<evidence type="ECO:0000313" key="1">
    <source>
        <dbReference type="EMBL" id="CAG8693966.1"/>
    </source>
</evidence>
<feature type="non-terminal residue" evidence="1">
    <location>
        <position position="1"/>
    </location>
</feature>
<proteinExistence type="predicted"/>